<dbReference type="Gene3D" id="3.40.50.300">
    <property type="entry name" value="P-loop containing nucleotide triphosphate hydrolases"/>
    <property type="match status" value="1"/>
</dbReference>
<dbReference type="GO" id="GO:0008817">
    <property type="term" value="F:corrinoid adenosyltransferase activity"/>
    <property type="evidence" value="ECO:0007669"/>
    <property type="project" value="InterPro"/>
</dbReference>
<dbReference type="PANTHER" id="PTHR46638:SF1">
    <property type="entry name" value="CORRINOID ADENOSYLTRANSFERASE"/>
    <property type="match status" value="1"/>
</dbReference>
<gene>
    <name evidence="1" type="ORF">H8S44_06555</name>
</gene>
<reference evidence="1" key="1">
    <citation type="submission" date="2020-08" db="EMBL/GenBank/DDBJ databases">
        <title>Genome public.</title>
        <authorList>
            <person name="Liu C."/>
            <person name="Sun Q."/>
        </authorList>
    </citation>
    <scope>NUCLEOTIDE SEQUENCE</scope>
    <source>
        <strain evidence="1">NSJ-68</strain>
    </source>
</reference>
<dbReference type="PIRSF" id="PIRSF015617">
    <property type="entry name" value="Adensltrnsf_CobA"/>
    <property type="match status" value="1"/>
</dbReference>
<dbReference type="GO" id="GO:0005524">
    <property type="term" value="F:ATP binding"/>
    <property type="evidence" value="ECO:0007669"/>
    <property type="project" value="InterPro"/>
</dbReference>
<protein>
    <submittedName>
        <fullName evidence="1">Cob(I)yrinic acid a,c-diamide adenosyltransferase</fullName>
    </submittedName>
</protein>
<dbReference type="InterPro" id="IPR027417">
    <property type="entry name" value="P-loop_NTPase"/>
</dbReference>
<evidence type="ECO:0000313" key="2">
    <source>
        <dbReference type="Proteomes" id="UP000649345"/>
    </source>
</evidence>
<dbReference type="EMBL" id="JACOOR010000003">
    <property type="protein sequence ID" value="MBC5659428.1"/>
    <property type="molecule type" value="Genomic_DNA"/>
</dbReference>
<comment type="caution">
    <text evidence="1">The sequence shown here is derived from an EMBL/GenBank/DDBJ whole genome shotgun (WGS) entry which is preliminary data.</text>
</comment>
<dbReference type="Pfam" id="PF02572">
    <property type="entry name" value="CobA_CobO_BtuR"/>
    <property type="match status" value="1"/>
</dbReference>
<dbReference type="GO" id="GO:0009236">
    <property type="term" value="P:cobalamin biosynthetic process"/>
    <property type="evidence" value="ECO:0007669"/>
    <property type="project" value="InterPro"/>
</dbReference>
<evidence type="ECO:0000313" key="1">
    <source>
        <dbReference type="EMBL" id="MBC5659428.1"/>
    </source>
</evidence>
<accession>A0A923LBV0</accession>
<sequence length="175" mass="19711">MKKSCIHIYCGDGKGKSTAVTGLAVRAAGSGRKVIFTQFMKDGKSSELKVLRELPGVTVLTCEKQFGFFWNMTDEQKKEAANAYQELFDKATELAVKENAFLLVMDEFMSCYNHGMLNREKALEFLKNRPESLEVALTGRDPAQELLELADYVSEVRKIKHPFDQGIHARKGIEL</sequence>
<organism evidence="1 2">
    <name type="scientific">Anaerosacchariphilus hominis</name>
    <dbReference type="NCBI Taxonomy" id="2763017"/>
    <lineage>
        <taxon>Bacteria</taxon>
        <taxon>Bacillati</taxon>
        <taxon>Bacillota</taxon>
        <taxon>Clostridia</taxon>
        <taxon>Lachnospirales</taxon>
        <taxon>Lachnospiraceae</taxon>
        <taxon>Anaerosacchariphilus</taxon>
    </lineage>
</organism>
<dbReference type="PANTHER" id="PTHR46638">
    <property type="entry name" value="CORRINOID ADENOSYLTRANSFERASE"/>
    <property type="match status" value="1"/>
</dbReference>
<dbReference type="AlphaFoldDB" id="A0A923LBV0"/>
<name>A0A923LBV0_9FIRM</name>
<dbReference type="Proteomes" id="UP000649345">
    <property type="component" value="Unassembled WGS sequence"/>
</dbReference>
<dbReference type="SUPFAM" id="SSF52540">
    <property type="entry name" value="P-loop containing nucleoside triphosphate hydrolases"/>
    <property type="match status" value="1"/>
</dbReference>
<dbReference type="InterPro" id="IPR003724">
    <property type="entry name" value="CblAdoTrfase_CobA"/>
</dbReference>
<dbReference type="RefSeq" id="WP_186871788.1">
    <property type="nucleotide sequence ID" value="NZ_JACOOR010000003.1"/>
</dbReference>
<keyword evidence="2" id="KW-1185">Reference proteome</keyword>
<proteinExistence type="predicted"/>